<organism evidence="5 6">
    <name type="scientific">Phnomibacter ginsenosidimutans</name>
    <dbReference type="NCBI Taxonomy" id="2676868"/>
    <lineage>
        <taxon>Bacteria</taxon>
        <taxon>Pseudomonadati</taxon>
        <taxon>Bacteroidota</taxon>
        <taxon>Chitinophagia</taxon>
        <taxon>Chitinophagales</taxon>
        <taxon>Chitinophagaceae</taxon>
        <taxon>Phnomibacter</taxon>
    </lineage>
</organism>
<dbReference type="RefSeq" id="WP_157478517.1">
    <property type="nucleotide sequence ID" value="NZ_CP046566.1"/>
</dbReference>
<reference evidence="5 6" key="1">
    <citation type="submission" date="2019-11" db="EMBL/GenBank/DDBJ databases">
        <authorList>
            <person name="Im W.T."/>
        </authorList>
    </citation>
    <scope>NUCLEOTIDE SEQUENCE [LARGE SCALE GENOMIC DNA]</scope>
    <source>
        <strain evidence="5 6">SB-02</strain>
    </source>
</reference>
<feature type="domain" description="Bacillithiol biosynthesis BshC C-terminal coiled-coil" evidence="4">
    <location>
        <begin position="374"/>
        <end position="529"/>
    </location>
</feature>
<dbReference type="InterPro" id="IPR055399">
    <property type="entry name" value="CC_BshC"/>
</dbReference>
<gene>
    <name evidence="2 5" type="primary">bshC</name>
    <name evidence="5" type="ORF">GLV81_08680</name>
</gene>
<dbReference type="EMBL" id="CP046566">
    <property type="protein sequence ID" value="QGW28158.1"/>
    <property type="molecule type" value="Genomic_DNA"/>
</dbReference>
<dbReference type="InterPro" id="IPR011199">
    <property type="entry name" value="Bacillithiol_biosynth_BshC"/>
</dbReference>
<comment type="similarity">
    <text evidence="2">Belongs to the BshC family.</text>
</comment>
<evidence type="ECO:0000256" key="2">
    <source>
        <dbReference type="HAMAP-Rule" id="MF_01867"/>
    </source>
</evidence>
<dbReference type="GO" id="GO:0016874">
    <property type="term" value="F:ligase activity"/>
    <property type="evidence" value="ECO:0007669"/>
    <property type="project" value="UniProtKB-UniRule"/>
</dbReference>
<protein>
    <recommendedName>
        <fullName evidence="2">Putative cysteine ligase BshC</fullName>
        <ecNumber evidence="2">6.-.-.-</ecNumber>
    </recommendedName>
</protein>
<dbReference type="Pfam" id="PF24850">
    <property type="entry name" value="CC_BshC"/>
    <property type="match status" value="1"/>
</dbReference>
<evidence type="ECO:0000259" key="4">
    <source>
        <dbReference type="Pfam" id="PF24850"/>
    </source>
</evidence>
<evidence type="ECO:0000259" key="3">
    <source>
        <dbReference type="Pfam" id="PF10079"/>
    </source>
</evidence>
<dbReference type="EC" id="6.-.-.-" evidence="2"/>
<dbReference type="Pfam" id="PF10079">
    <property type="entry name" value="Rossmann-like_BshC"/>
    <property type="match status" value="1"/>
</dbReference>
<dbReference type="NCBIfam" id="TIGR03998">
    <property type="entry name" value="thiol_BshC"/>
    <property type="match status" value="1"/>
</dbReference>
<accession>A0A6I6GKL0</accession>
<evidence type="ECO:0000313" key="6">
    <source>
        <dbReference type="Proteomes" id="UP000426027"/>
    </source>
</evidence>
<feature type="domain" description="Bacillithiol biosynthesis BshC N-terminal Rossmann-like" evidence="3">
    <location>
        <begin position="9"/>
        <end position="371"/>
    </location>
</feature>
<evidence type="ECO:0000313" key="5">
    <source>
        <dbReference type="EMBL" id="QGW28158.1"/>
    </source>
</evidence>
<proteinExistence type="inferred from homology"/>
<dbReference type="InterPro" id="IPR055398">
    <property type="entry name" value="Rossmann-like_BshC"/>
</dbReference>
<keyword evidence="6" id="KW-1185">Reference proteome</keyword>
<dbReference type="PIRSF" id="PIRSF012535">
    <property type="entry name" value="UCP012535"/>
    <property type="match status" value="1"/>
</dbReference>
<sequence length="529" mass="59612">MKNRVGISYAETQAFSKLVIDYLADAPALQPFYAHRPDVQGIEQAIAAKANHTVNRTLLVDELKNQYATETLTSKQVAHLEALLQPNCFTITTAHQPNLFTGPLYFIYKIIHAIKLADELNKQFPQQQFVPVYYMGSEDADLDELGHFFIDGEKREWQTQQTGAVGRMKTENVEPLIRQLEGQFVQLPFGPYMVNLLRTAYSKPNIQEATFSLVNQLFAEFGLLIVVPDNAALKRQFVSVIQRELEGNFSQPAVDATTALLEQHYKVQVKGRPINMFYLDASGARERIEKVGHQYVVNALNLSWTKEEMFALTESNPECFSPNVILRGLLQETILPNVVFIGGGGELAYWMELKAVFEKANVPFPVLMLRNSLLLIDEKQQALQRKLAWSYADLFQPLQTLLDVMAAANNDATIDVAKEEAQLQKQYSQWQEAVAKIDVTLQPYVASLHTAALKGLRALHKKMKRAARKQLGDRGRQAEKLKAQLFPNGGLQERVENVMPFLAQYGPGLLQEIYDASPAIEPSFTIVDL</sequence>
<keyword evidence="1 2" id="KW-0436">Ligase</keyword>
<dbReference type="HAMAP" id="MF_01867">
    <property type="entry name" value="BshC"/>
    <property type="match status" value="1"/>
</dbReference>
<name>A0A6I6GKL0_9BACT</name>
<dbReference type="AlphaFoldDB" id="A0A6I6GKL0"/>
<dbReference type="Proteomes" id="UP000426027">
    <property type="component" value="Chromosome"/>
</dbReference>
<evidence type="ECO:0000256" key="1">
    <source>
        <dbReference type="ARBA" id="ARBA00022598"/>
    </source>
</evidence>
<dbReference type="KEGG" id="fls:GLV81_08680"/>